<dbReference type="InterPro" id="IPR002423">
    <property type="entry name" value="Cpn60/GroEL/TCP-1"/>
</dbReference>
<evidence type="ECO:0000256" key="5">
    <source>
        <dbReference type="RuleBase" id="RU004187"/>
    </source>
</evidence>
<name>A0A7K4MQN2_9ARCH</name>
<dbReference type="InterPro" id="IPR012714">
    <property type="entry name" value="Thermosome_arc"/>
</dbReference>
<evidence type="ECO:0000313" key="6">
    <source>
        <dbReference type="EMBL" id="NWJ43893.1"/>
    </source>
</evidence>
<keyword evidence="4 5" id="KW-0143">Chaperone</keyword>
<protein>
    <submittedName>
        <fullName evidence="6">Thermosome subunit</fullName>
    </submittedName>
</protein>
<proteinExistence type="inferred from homology"/>
<evidence type="ECO:0000256" key="1">
    <source>
        <dbReference type="ARBA" id="ARBA00008020"/>
    </source>
</evidence>
<dbReference type="CDD" id="cd03343">
    <property type="entry name" value="cpn60"/>
    <property type="match status" value="1"/>
</dbReference>
<dbReference type="InterPro" id="IPR027409">
    <property type="entry name" value="GroEL-like_apical_dom_sf"/>
</dbReference>
<sequence>MASIQQTPQGPVLVLKESALQQKGRDAQKNNIAAAKLVAELVKTSLGPRGLDKMLVDSLGDVTITNDGATILKEIDAQHPAAKMMVEISKTIDTEVGDGTTSSVIFAGALLEKAEKLLEKDVHSTVIIDGYEAASEKALELLAKLAKAVEPDDRESLIKIAKTSMQSKLVSENSVPLSKLAVDAILKIVEKDGDKYSVDLDNLKVEKKAGGSIDDTALINGIVLDKEIVHSGMPTKIEKAKIALVNAALEVEKTEMSAEIRISDPTQMQQFLEEENKMLKSMVDKIHSIGANVLICQKGIDDISQHYLSKHGIMAVRRVKESDMTKLAKATGGRITTSLDDISTNDLGSAEIVQQKKVEADKWVFIEGCKNPRSVTILIRGGSQRVVDEADRSIHDALMVVKDVVEKPLIVAGGGSPEAYLATELNEWTGSSEGREQLAIKQYAEALESIPLTIAENAGMDPIDSLITLRANQSNGKQTVGINAREGKIGNMFSLDIVEPLAVKEQIIKSATEVACMILRIDDVIAVSGRPSAGGPPPGMPPMG</sequence>
<dbReference type="PANTHER" id="PTHR11353">
    <property type="entry name" value="CHAPERONIN"/>
    <property type="match status" value="1"/>
</dbReference>
<dbReference type="Proteomes" id="UP000523105">
    <property type="component" value="Unassembled WGS sequence"/>
</dbReference>
<evidence type="ECO:0000256" key="2">
    <source>
        <dbReference type="ARBA" id="ARBA00022741"/>
    </source>
</evidence>
<dbReference type="GO" id="GO:0051082">
    <property type="term" value="F:unfolded protein binding"/>
    <property type="evidence" value="ECO:0007669"/>
    <property type="project" value="InterPro"/>
</dbReference>
<dbReference type="InterPro" id="IPR027413">
    <property type="entry name" value="GROEL-like_equatorial_sf"/>
</dbReference>
<dbReference type="GO" id="GO:0016887">
    <property type="term" value="F:ATP hydrolysis activity"/>
    <property type="evidence" value="ECO:0007669"/>
    <property type="project" value="InterPro"/>
</dbReference>
<dbReference type="Pfam" id="PF00118">
    <property type="entry name" value="Cpn60_TCP1"/>
    <property type="match status" value="1"/>
</dbReference>
<dbReference type="EMBL" id="JACASV010000069">
    <property type="protein sequence ID" value="NWJ43893.1"/>
    <property type="molecule type" value="Genomic_DNA"/>
</dbReference>
<dbReference type="GO" id="GO:0140662">
    <property type="term" value="F:ATP-dependent protein folding chaperone"/>
    <property type="evidence" value="ECO:0007669"/>
    <property type="project" value="InterPro"/>
</dbReference>
<dbReference type="GO" id="GO:0005524">
    <property type="term" value="F:ATP binding"/>
    <property type="evidence" value="ECO:0007669"/>
    <property type="project" value="UniProtKB-KW"/>
</dbReference>
<comment type="caution">
    <text evidence="6">The sequence shown here is derived from an EMBL/GenBank/DDBJ whole genome shotgun (WGS) entry which is preliminary data.</text>
</comment>
<comment type="similarity">
    <text evidence="1 5">Belongs to the TCP-1 chaperonin family.</text>
</comment>
<dbReference type="PRINTS" id="PR00304">
    <property type="entry name" value="TCOMPLEXTCP1"/>
</dbReference>
<keyword evidence="3 5" id="KW-0067">ATP-binding</keyword>
<evidence type="ECO:0000313" key="7">
    <source>
        <dbReference type="Proteomes" id="UP000523105"/>
    </source>
</evidence>
<dbReference type="Gene3D" id="3.30.260.10">
    <property type="entry name" value="TCP-1-like chaperonin intermediate domain"/>
    <property type="match status" value="1"/>
</dbReference>
<dbReference type="SUPFAM" id="SSF54849">
    <property type="entry name" value="GroEL-intermediate domain like"/>
    <property type="match status" value="1"/>
</dbReference>
<gene>
    <name evidence="6" type="ORF">HX837_06820</name>
</gene>
<dbReference type="NCBIfam" id="NF041083">
    <property type="entry name" value="thermosome_beta"/>
    <property type="match status" value="1"/>
</dbReference>
<evidence type="ECO:0000256" key="4">
    <source>
        <dbReference type="ARBA" id="ARBA00023186"/>
    </source>
</evidence>
<dbReference type="InterPro" id="IPR054827">
    <property type="entry name" value="thermosome_alpha"/>
</dbReference>
<dbReference type="InterPro" id="IPR002194">
    <property type="entry name" value="Chaperonin_TCP-1_CS"/>
</dbReference>
<dbReference type="NCBIfam" id="NF041082">
    <property type="entry name" value="thermosome_alpha"/>
    <property type="match status" value="1"/>
</dbReference>
<dbReference type="SUPFAM" id="SSF52029">
    <property type="entry name" value="GroEL apical domain-like"/>
    <property type="match status" value="1"/>
</dbReference>
<dbReference type="NCBIfam" id="TIGR02339">
    <property type="entry name" value="thermosome_arch"/>
    <property type="match status" value="1"/>
</dbReference>
<dbReference type="Gene3D" id="1.10.560.10">
    <property type="entry name" value="GroEL-like equatorial domain"/>
    <property type="match status" value="1"/>
</dbReference>
<dbReference type="InterPro" id="IPR053374">
    <property type="entry name" value="TCP-1_chaperonin"/>
</dbReference>
<dbReference type="SUPFAM" id="SSF48592">
    <property type="entry name" value="GroEL equatorial domain-like"/>
    <property type="match status" value="1"/>
</dbReference>
<keyword evidence="2 5" id="KW-0547">Nucleotide-binding</keyword>
<evidence type="ECO:0000256" key="3">
    <source>
        <dbReference type="ARBA" id="ARBA00022840"/>
    </source>
</evidence>
<reference evidence="6 7" key="1">
    <citation type="journal article" date="2019" name="Environ. Microbiol.">
        <title>Genomics insights into ecotype formation of ammonia-oxidizing archaea in the deep ocean.</title>
        <authorList>
            <person name="Wang Y."/>
            <person name="Huang J.M."/>
            <person name="Cui G.J."/>
            <person name="Nunoura T."/>
            <person name="Takaki Y."/>
            <person name="Li W.L."/>
            <person name="Li J."/>
            <person name="Gao Z.M."/>
            <person name="Takai K."/>
            <person name="Zhang A.Q."/>
            <person name="Stepanauskas R."/>
        </authorList>
    </citation>
    <scope>NUCLEOTIDE SEQUENCE [LARGE SCALE GENOMIC DNA]</scope>
    <source>
        <strain evidence="6 7">L15b</strain>
    </source>
</reference>
<dbReference type="InterPro" id="IPR017998">
    <property type="entry name" value="Chaperone_TCP-1"/>
</dbReference>
<dbReference type="InterPro" id="IPR027410">
    <property type="entry name" value="TCP-1-like_intermed_sf"/>
</dbReference>
<organism evidence="6 7">
    <name type="scientific">Marine Group I thaumarchaeote</name>
    <dbReference type="NCBI Taxonomy" id="2511932"/>
    <lineage>
        <taxon>Archaea</taxon>
        <taxon>Nitrososphaerota</taxon>
        <taxon>Marine Group I</taxon>
    </lineage>
</organism>
<dbReference type="PROSITE" id="PS00750">
    <property type="entry name" value="TCP1_1"/>
    <property type="match status" value="1"/>
</dbReference>
<accession>A0A7K4MQN2</accession>
<dbReference type="Gene3D" id="3.50.7.10">
    <property type="entry name" value="GroEL"/>
    <property type="match status" value="1"/>
</dbReference>
<dbReference type="AlphaFoldDB" id="A0A7K4MQN2"/>